<dbReference type="PANTHER" id="PTHR46058:SF2">
    <property type="entry name" value="PROTEIN BREVIS RADIX-LIKE 3"/>
    <property type="match status" value="1"/>
</dbReference>
<evidence type="ECO:0000256" key="1">
    <source>
        <dbReference type="SAM" id="MobiDB-lite"/>
    </source>
</evidence>
<dbReference type="AlphaFoldDB" id="A0AAQ3SE21"/>
<feature type="compositionally biased region" description="Polar residues" evidence="1">
    <location>
        <begin position="436"/>
        <end position="448"/>
    </location>
</feature>
<gene>
    <name evidence="3" type="ORF">V8G54_003373</name>
</gene>
<feature type="region of interest" description="Disordered" evidence="1">
    <location>
        <begin position="371"/>
        <end position="454"/>
    </location>
</feature>
<feature type="compositionally biased region" description="Basic and acidic residues" evidence="1">
    <location>
        <begin position="378"/>
        <end position="390"/>
    </location>
</feature>
<dbReference type="InterPro" id="IPR027988">
    <property type="entry name" value="BRX_N"/>
</dbReference>
<dbReference type="Pfam" id="PF13713">
    <property type="entry name" value="BRX_N"/>
    <property type="match status" value="1"/>
</dbReference>
<feature type="domain" description="Transcription factor BREVIS RADIX N-terminal" evidence="2">
    <location>
        <begin position="140"/>
        <end position="176"/>
    </location>
</feature>
<evidence type="ECO:0000259" key="2">
    <source>
        <dbReference type="Pfam" id="PF13713"/>
    </source>
</evidence>
<sequence>MEMNYAWKGVGEMSENCSDNCCDNWFTLSHHLKAKGNIDDVFDDTLIFQSSYLHRELKSQWPFRDSEKVPRLVVVQIEAHSMEFLFFQFWVVDQVDPRSSICLIAANVTSTWLSCHWEMLTCIACTKQLNNGSLRQEEEEEAVHTPSTKQAIKALTAQIKDMAVKASGAYKSCRPCSGSSNGNRNRKYVDSDMGSESARFNWAYRRTGSSNSTPRMWGKETEGGRVKGLSSGEGTPASVSGRTESVVFMEEDEPKEWIAQVEPDCTFGGVKAHAFACGRCYLLFSQCDFAVQILDWQDLSCFYCASVEDLSFVPLSVTHAWGGVLEKFSTKGNIPVWDVTFLFLSPSRWWAENYDKVMELYNVQRFNQQAVPLPTPPRSEDESSKIESARDSPVTPPLSKERAPRHFHHPMGMGYSSSDSLDHHQMHPHPCYETSGLASTPNLSNISAPKTEKSSLDGSITQASFQSAMPVIWKLNGLNRMNQESTSLSEHCLVELENSGVFVSAEKGLEKCMQDYGGKRTVLGYKNNTCDCDYRKCLLHRQLLQQANTVYDGLVKVCDKLTKVYQSTT</sequence>
<feature type="region of interest" description="Disordered" evidence="1">
    <location>
        <begin position="208"/>
        <end position="241"/>
    </location>
</feature>
<evidence type="ECO:0000313" key="3">
    <source>
        <dbReference type="EMBL" id="WVZ24829.1"/>
    </source>
</evidence>
<name>A0AAQ3SE21_VIGMU</name>
<dbReference type="Proteomes" id="UP001374535">
    <property type="component" value="Chromosome 1"/>
</dbReference>
<dbReference type="PANTHER" id="PTHR46058">
    <property type="entry name" value="PROTEIN BREVIS RADIX-LIKE 1"/>
    <property type="match status" value="1"/>
</dbReference>
<keyword evidence="4" id="KW-1185">Reference proteome</keyword>
<dbReference type="EMBL" id="CP144700">
    <property type="protein sequence ID" value="WVZ24829.1"/>
    <property type="molecule type" value="Genomic_DNA"/>
</dbReference>
<protein>
    <recommendedName>
        <fullName evidence="2">Transcription factor BREVIS RADIX N-terminal domain-containing protein</fullName>
    </recommendedName>
</protein>
<proteinExistence type="predicted"/>
<organism evidence="3 4">
    <name type="scientific">Vigna mungo</name>
    <name type="common">Black gram</name>
    <name type="synonym">Phaseolus mungo</name>
    <dbReference type="NCBI Taxonomy" id="3915"/>
    <lineage>
        <taxon>Eukaryota</taxon>
        <taxon>Viridiplantae</taxon>
        <taxon>Streptophyta</taxon>
        <taxon>Embryophyta</taxon>
        <taxon>Tracheophyta</taxon>
        <taxon>Spermatophyta</taxon>
        <taxon>Magnoliopsida</taxon>
        <taxon>eudicotyledons</taxon>
        <taxon>Gunneridae</taxon>
        <taxon>Pentapetalae</taxon>
        <taxon>rosids</taxon>
        <taxon>fabids</taxon>
        <taxon>Fabales</taxon>
        <taxon>Fabaceae</taxon>
        <taxon>Papilionoideae</taxon>
        <taxon>50 kb inversion clade</taxon>
        <taxon>NPAAA clade</taxon>
        <taxon>indigoferoid/millettioid clade</taxon>
        <taxon>Phaseoleae</taxon>
        <taxon>Vigna</taxon>
    </lineage>
</organism>
<reference evidence="3 4" key="1">
    <citation type="journal article" date="2023" name="Life. Sci Alliance">
        <title>Evolutionary insights into 3D genome organization and epigenetic landscape of Vigna mungo.</title>
        <authorList>
            <person name="Junaid A."/>
            <person name="Singh B."/>
            <person name="Bhatia S."/>
        </authorList>
    </citation>
    <scope>NUCLEOTIDE SEQUENCE [LARGE SCALE GENOMIC DNA]</scope>
    <source>
        <strain evidence="3">Urdbean</strain>
    </source>
</reference>
<dbReference type="InterPro" id="IPR044532">
    <property type="entry name" value="BRX-like"/>
</dbReference>
<accession>A0AAQ3SE21</accession>
<evidence type="ECO:0000313" key="4">
    <source>
        <dbReference type="Proteomes" id="UP001374535"/>
    </source>
</evidence>